<feature type="region of interest" description="Disordered" evidence="1">
    <location>
        <begin position="37"/>
        <end position="56"/>
    </location>
</feature>
<dbReference type="AlphaFoldDB" id="A0A0A9CRR2"/>
<reference evidence="2" key="1">
    <citation type="submission" date="2014-09" db="EMBL/GenBank/DDBJ databases">
        <authorList>
            <person name="Magalhaes I.L.F."/>
            <person name="Oliveira U."/>
            <person name="Santos F.R."/>
            <person name="Vidigal T.H.D.A."/>
            <person name="Brescovit A.D."/>
            <person name="Santos A.J."/>
        </authorList>
    </citation>
    <scope>NUCLEOTIDE SEQUENCE</scope>
    <source>
        <tissue evidence="2">Shoot tissue taken approximately 20 cm above the soil surface</tissue>
    </source>
</reference>
<evidence type="ECO:0000256" key="1">
    <source>
        <dbReference type="SAM" id="MobiDB-lite"/>
    </source>
</evidence>
<proteinExistence type="predicted"/>
<sequence length="182" mass="20430">MRFSDWQSRKYCLANDLKLSAISTELCFGGRIGEETKMDDSPFKRESGSDKNPGFPIKSIRYSLSWPQRTKQEAAPPVLQYLHPFTTRHGRLMESARVLNSKARCQQRPIDNFPMGSTADPELIFRNPTEALHRGASSCSSVDATDPPIFVDTMPATRVAISFKSARFRETSIAIPISCLRS</sequence>
<evidence type="ECO:0000313" key="2">
    <source>
        <dbReference type="EMBL" id="JAD78296.1"/>
    </source>
</evidence>
<protein>
    <submittedName>
        <fullName evidence="2">CTR1</fullName>
    </submittedName>
</protein>
<accession>A0A0A9CRR2</accession>
<feature type="compositionally biased region" description="Basic and acidic residues" evidence="1">
    <location>
        <begin position="37"/>
        <end position="49"/>
    </location>
</feature>
<organism evidence="2">
    <name type="scientific">Arundo donax</name>
    <name type="common">Giant reed</name>
    <name type="synonym">Donax arundinaceus</name>
    <dbReference type="NCBI Taxonomy" id="35708"/>
    <lineage>
        <taxon>Eukaryota</taxon>
        <taxon>Viridiplantae</taxon>
        <taxon>Streptophyta</taxon>
        <taxon>Embryophyta</taxon>
        <taxon>Tracheophyta</taxon>
        <taxon>Spermatophyta</taxon>
        <taxon>Magnoliopsida</taxon>
        <taxon>Liliopsida</taxon>
        <taxon>Poales</taxon>
        <taxon>Poaceae</taxon>
        <taxon>PACMAD clade</taxon>
        <taxon>Arundinoideae</taxon>
        <taxon>Arundineae</taxon>
        <taxon>Arundo</taxon>
    </lineage>
</organism>
<dbReference type="EMBL" id="GBRH01219599">
    <property type="protein sequence ID" value="JAD78296.1"/>
    <property type="molecule type" value="Transcribed_RNA"/>
</dbReference>
<reference evidence="2" key="2">
    <citation type="journal article" date="2015" name="Data Brief">
        <title>Shoot transcriptome of the giant reed, Arundo donax.</title>
        <authorList>
            <person name="Barrero R.A."/>
            <person name="Guerrero F.D."/>
            <person name="Moolhuijzen P."/>
            <person name="Goolsby J.A."/>
            <person name="Tidwell J."/>
            <person name="Bellgard S.E."/>
            <person name="Bellgard M.I."/>
        </authorList>
    </citation>
    <scope>NUCLEOTIDE SEQUENCE</scope>
    <source>
        <tissue evidence="2">Shoot tissue taken approximately 20 cm above the soil surface</tissue>
    </source>
</reference>
<name>A0A0A9CRR2_ARUDO</name>